<keyword evidence="3" id="KW-0963">Cytoplasm</keyword>
<dbReference type="EC" id="5.1.1.7" evidence="3 4"/>
<gene>
    <name evidence="3" type="primary">dapF</name>
    <name evidence="5" type="ORF">J3R75_000026</name>
</gene>
<protein>
    <recommendedName>
        <fullName evidence="3 4">Diaminopimelate epimerase</fullName>
        <shortName evidence="3">DAP epimerase</shortName>
        <ecNumber evidence="3 4">5.1.1.7</ecNumber>
    </recommendedName>
    <alternativeName>
        <fullName evidence="3">PLP-independent amino acid racemase</fullName>
    </alternativeName>
</protein>
<comment type="pathway">
    <text evidence="3">Amino-acid biosynthesis; L-lysine biosynthesis via DAP pathway; DL-2,6-diaminopimelate from LL-2,6-diaminopimelate: step 1/1.</text>
</comment>
<keyword evidence="3" id="KW-0028">Amino-acid biosynthesis</keyword>
<evidence type="ECO:0000256" key="3">
    <source>
        <dbReference type="HAMAP-Rule" id="MF_00197"/>
    </source>
</evidence>
<comment type="function">
    <text evidence="3">Catalyzes the stereoinversion of LL-2,6-diaminopimelate (L,L-DAP) to meso-diaminopimelate (meso-DAP), a precursor of L-lysine and an essential component of the bacterial peptidoglycan.</text>
</comment>
<dbReference type="GO" id="GO:0008837">
    <property type="term" value="F:diaminopimelate epimerase activity"/>
    <property type="evidence" value="ECO:0007669"/>
    <property type="project" value="UniProtKB-UniRule"/>
</dbReference>
<dbReference type="Pfam" id="PF01678">
    <property type="entry name" value="DAP_epimerase"/>
    <property type="match status" value="2"/>
</dbReference>
<evidence type="ECO:0000313" key="5">
    <source>
        <dbReference type="EMBL" id="MDQ0287919.1"/>
    </source>
</evidence>
<accession>A0AAE4AL64</accession>
<evidence type="ECO:0000256" key="1">
    <source>
        <dbReference type="ARBA" id="ARBA00010219"/>
    </source>
</evidence>
<feature type="site" description="Could be important to modulate the pK values of the two catalytic cysteine residues" evidence="3">
    <location>
        <position position="180"/>
    </location>
</feature>
<dbReference type="GO" id="GO:0009089">
    <property type="term" value="P:lysine biosynthetic process via diaminopimelate"/>
    <property type="evidence" value="ECO:0007669"/>
    <property type="project" value="UniProtKB-UniRule"/>
</dbReference>
<evidence type="ECO:0000256" key="2">
    <source>
        <dbReference type="ARBA" id="ARBA00023235"/>
    </source>
</evidence>
<feature type="site" description="Could be important to modulate the pK values of the two catalytic cysteine residues" evidence="3">
    <location>
        <position position="230"/>
    </location>
</feature>
<dbReference type="NCBIfam" id="TIGR00652">
    <property type="entry name" value="DapF"/>
    <property type="match status" value="1"/>
</dbReference>
<keyword evidence="3" id="KW-0457">Lysine biosynthesis</keyword>
<dbReference type="Gene3D" id="3.10.310.10">
    <property type="entry name" value="Diaminopimelate Epimerase, Chain A, domain 1"/>
    <property type="match status" value="2"/>
</dbReference>
<evidence type="ECO:0000313" key="6">
    <source>
        <dbReference type="Proteomes" id="UP001238163"/>
    </source>
</evidence>
<dbReference type="GO" id="GO:0005829">
    <property type="term" value="C:cytosol"/>
    <property type="evidence" value="ECO:0007669"/>
    <property type="project" value="TreeGrafter"/>
</dbReference>
<dbReference type="SUPFAM" id="SSF54506">
    <property type="entry name" value="Diaminopimelate epimerase-like"/>
    <property type="match status" value="2"/>
</dbReference>
<keyword evidence="6" id="KW-1185">Reference proteome</keyword>
<dbReference type="RefSeq" id="WP_307259078.1">
    <property type="nucleotide sequence ID" value="NZ_JAUSVL010000001.1"/>
</dbReference>
<dbReference type="HAMAP" id="MF_00197">
    <property type="entry name" value="DAP_epimerase"/>
    <property type="match status" value="1"/>
</dbReference>
<comment type="subcellular location">
    <subcellularLocation>
        <location evidence="3">Cytoplasm</location>
    </subcellularLocation>
</comment>
<proteinExistence type="inferred from homology"/>
<feature type="binding site" evidence="3">
    <location>
        <position position="212"/>
    </location>
    <ligand>
        <name>substrate</name>
    </ligand>
</feature>
<comment type="subunit">
    <text evidence="3">Homodimer.</text>
</comment>
<comment type="caution">
    <text evidence="3">Lacks conserved residue(s) required for the propagation of feature annotation.</text>
</comment>
<comment type="catalytic activity">
    <reaction evidence="3">
        <text>(2S,6S)-2,6-diaminopimelate = meso-2,6-diaminopimelate</text>
        <dbReference type="Rhea" id="RHEA:15393"/>
        <dbReference type="ChEBI" id="CHEBI:57609"/>
        <dbReference type="ChEBI" id="CHEBI:57791"/>
        <dbReference type="EC" id="5.1.1.7"/>
    </reaction>
</comment>
<comment type="caution">
    <text evidence="5">The sequence shown here is derived from an EMBL/GenBank/DDBJ whole genome shotgun (WGS) entry which is preliminary data.</text>
</comment>
<feature type="binding site" evidence="3">
    <location>
        <position position="83"/>
    </location>
    <ligand>
        <name>substrate</name>
    </ligand>
</feature>
<feature type="binding site" evidence="3">
    <location>
        <position position="178"/>
    </location>
    <ligand>
        <name>substrate</name>
    </ligand>
</feature>
<dbReference type="InterPro" id="IPR001653">
    <property type="entry name" value="DAP_epimerase_DapF"/>
</dbReference>
<feature type="binding site" evidence="3">
    <location>
        <position position="12"/>
    </location>
    <ligand>
        <name>substrate</name>
    </ligand>
</feature>
<dbReference type="Proteomes" id="UP001238163">
    <property type="component" value="Unassembled WGS sequence"/>
</dbReference>
<feature type="binding site" evidence="3">
    <location>
        <begin position="240"/>
        <end position="241"/>
    </location>
    <ligand>
        <name>substrate</name>
    </ligand>
</feature>
<organism evidence="5 6">
    <name type="scientific">Oligosphaera ethanolica</name>
    <dbReference type="NCBI Taxonomy" id="760260"/>
    <lineage>
        <taxon>Bacteria</taxon>
        <taxon>Pseudomonadati</taxon>
        <taxon>Lentisphaerota</taxon>
        <taxon>Oligosphaeria</taxon>
        <taxon>Oligosphaerales</taxon>
        <taxon>Oligosphaeraceae</taxon>
        <taxon>Oligosphaera</taxon>
    </lineage>
</organism>
<keyword evidence="2 3" id="KW-0413">Isomerase</keyword>
<sequence>MLTMRKYHGLGNDYLVLSPAELAGPLGVADIRLICHRNYGVGSDGILLGPIMPGSEDFAAFCAEAGLNAADCAGVCCALRIYNPDGSEAEKSGNGLRIFSRWLHDRSLVGSAPFRLATLGGVVEVTIADPQQSITVAMGRATFWSDQIPVTGPRREVLNEELVLGGRTLRYCAASVGNPHCVVLWDGELSPAVAREYGPQLECAPCFPRRTNVQFMRVEDAHRVRIEIWERGAGYTLASGSSATAVAAVAMRLGYCQSPVTVSMPGGDLTVTAAADMMLRQTGPTALVCECRWFGRDGDQAF</sequence>
<dbReference type="PANTHER" id="PTHR31689">
    <property type="entry name" value="DIAMINOPIMELATE EPIMERASE, CHLOROPLASTIC"/>
    <property type="match status" value="1"/>
</dbReference>
<comment type="similarity">
    <text evidence="1 3">Belongs to the diaminopimelate epimerase family.</text>
</comment>
<reference evidence="5" key="1">
    <citation type="submission" date="2023-07" db="EMBL/GenBank/DDBJ databases">
        <title>Genomic Encyclopedia of Type Strains, Phase IV (KMG-IV): sequencing the most valuable type-strain genomes for metagenomic binning, comparative biology and taxonomic classification.</title>
        <authorList>
            <person name="Goeker M."/>
        </authorList>
    </citation>
    <scope>NUCLEOTIDE SEQUENCE</scope>
    <source>
        <strain evidence="5">DSM 24202</strain>
    </source>
</reference>
<dbReference type="PANTHER" id="PTHR31689:SF0">
    <property type="entry name" value="DIAMINOPIMELATE EPIMERASE"/>
    <property type="match status" value="1"/>
</dbReference>
<name>A0AAE4AL64_9BACT</name>
<feature type="binding site" evidence="3">
    <location>
        <begin position="230"/>
        <end position="231"/>
    </location>
    <ligand>
        <name>substrate</name>
    </ligand>
</feature>
<feature type="binding site" evidence="3">
    <location>
        <begin position="93"/>
        <end position="94"/>
    </location>
    <ligand>
        <name>substrate</name>
    </ligand>
</feature>
<evidence type="ECO:0000256" key="4">
    <source>
        <dbReference type="NCBIfam" id="TIGR00652"/>
    </source>
</evidence>
<dbReference type="AlphaFoldDB" id="A0AAE4AL64"/>
<dbReference type="EMBL" id="JAUSVL010000001">
    <property type="protein sequence ID" value="MDQ0287919.1"/>
    <property type="molecule type" value="Genomic_DNA"/>
</dbReference>